<protein>
    <submittedName>
        <fullName evidence="2">RhsD protein</fullName>
    </submittedName>
</protein>
<dbReference type="AlphaFoldDB" id="A0A2W4ZKT3"/>
<evidence type="ECO:0000313" key="2">
    <source>
        <dbReference type="EMBL" id="PZO82954.1"/>
    </source>
</evidence>
<feature type="domain" description="Bacterial EndoU nuclease" evidence="1">
    <location>
        <begin position="52"/>
        <end position="130"/>
    </location>
</feature>
<dbReference type="EMBL" id="QFNK01000231">
    <property type="protein sequence ID" value="PZO82954.1"/>
    <property type="molecule type" value="Genomic_DNA"/>
</dbReference>
<organism evidence="2 3">
    <name type="scientific">Micavibrio aeruginosavorus</name>
    <dbReference type="NCBI Taxonomy" id="349221"/>
    <lineage>
        <taxon>Bacteria</taxon>
        <taxon>Pseudomonadati</taxon>
        <taxon>Bdellovibrionota</taxon>
        <taxon>Bdellovibrionia</taxon>
        <taxon>Bdellovibrionales</taxon>
        <taxon>Pseudobdellovibrionaceae</taxon>
        <taxon>Micavibrio</taxon>
    </lineage>
</organism>
<dbReference type="Pfam" id="PF14436">
    <property type="entry name" value="EndoU_bacteria"/>
    <property type="match status" value="1"/>
</dbReference>
<sequence length="149" mass="16734">MFKTRKGLLLIILLFLFAGYGSGLSDIQKLFSPREPITVSERARIHILQGDTRGGGHQFAAGKPCKSEFPASWNANEIIEEVEKIAANDSINWRRQKNGYYVAEQTVEDGTRVRVVLNARRDDVVTAYPVNVARNPCPMRVPANDNFNE</sequence>
<comment type="caution">
    <text evidence="2">The sequence shown here is derived from an EMBL/GenBank/DDBJ whole genome shotgun (WGS) entry which is preliminary data.</text>
</comment>
<evidence type="ECO:0000259" key="1">
    <source>
        <dbReference type="Pfam" id="PF14436"/>
    </source>
</evidence>
<dbReference type="InterPro" id="IPR029501">
    <property type="entry name" value="EndoU_bac"/>
</dbReference>
<dbReference type="Proteomes" id="UP000249557">
    <property type="component" value="Unassembled WGS sequence"/>
</dbReference>
<reference evidence="2 3" key="1">
    <citation type="submission" date="2017-08" db="EMBL/GenBank/DDBJ databases">
        <title>Infants hospitalized years apart are colonized by the same room-sourced microbial strains.</title>
        <authorList>
            <person name="Brooks B."/>
            <person name="Olm M.R."/>
            <person name="Firek B.A."/>
            <person name="Baker R."/>
            <person name="Thomas B.C."/>
            <person name="Morowitz M.J."/>
            <person name="Banfield J.F."/>
        </authorList>
    </citation>
    <scope>NUCLEOTIDE SEQUENCE [LARGE SCALE GENOMIC DNA]</scope>
    <source>
        <strain evidence="2">S2_018_000_R2_104</strain>
    </source>
</reference>
<proteinExistence type="predicted"/>
<gene>
    <name evidence="2" type="ORF">DI626_09510</name>
</gene>
<dbReference type="GO" id="GO:0004519">
    <property type="term" value="F:endonuclease activity"/>
    <property type="evidence" value="ECO:0007669"/>
    <property type="project" value="InterPro"/>
</dbReference>
<name>A0A2W4ZKT3_9BACT</name>
<accession>A0A2W4ZKT3</accession>
<evidence type="ECO:0000313" key="3">
    <source>
        <dbReference type="Proteomes" id="UP000249557"/>
    </source>
</evidence>